<protein>
    <submittedName>
        <fullName evidence="2">Reverse transcriptase</fullName>
    </submittedName>
</protein>
<dbReference type="EMBL" id="JABBVZ010000312">
    <property type="protein sequence ID" value="NMP25207.1"/>
    <property type="molecule type" value="Genomic_DNA"/>
</dbReference>
<dbReference type="RefSeq" id="WP_169103389.1">
    <property type="nucleotide sequence ID" value="NZ_JABBVZ010000312.1"/>
</dbReference>
<dbReference type="InterPro" id="IPR000477">
    <property type="entry name" value="RT_dom"/>
</dbReference>
<evidence type="ECO:0000313" key="3">
    <source>
        <dbReference type="Proteomes" id="UP000533476"/>
    </source>
</evidence>
<dbReference type="InterPro" id="IPR043502">
    <property type="entry name" value="DNA/RNA_pol_sf"/>
</dbReference>
<reference evidence="2 3" key="1">
    <citation type="submission" date="2020-04" db="EMBL/GenBank/DDBJ databases">
        <authorList>
            <person name="Zhang R."/>
            <person name="Schippers A."/>
        </authorList>
    </citation>
    <scope>NUCLEOTIDE SEQUENCE [LARGE SCALE GENOMIC DNA]</scope>
    <source>
        <strain evidence="2 3">DSM 109850</strain>
    </source>
</reference>
<keyword evidence="2" id="KW-0695">RNA-directed DNA polymerase</keyword>
<dbReference type="PANTHER" id="PTHR34047">
    <property type="entry name" value="NUCLEAR INTRON MATURASE 1, MITOCHONDRIAL-RELATED"/>
    <property type="match status" value="1"/>
</dbReference>
<evidence type="ECO:0000259" key="1">
    <source>
        <dbReference type="Pfam" id="PF00078"/>
    </source>
</evidence>
<keyword evidence="3" id="KW-1185">Reference proteome</keyword>
<dbReference type="Pfam" id="PF00078">
    <property type="entry name" value="RVT_1"/>
    <property type="match status" value="1"/>
</dbReference>
<keyword evidence="2" id="KW-0548">Nucleotidyltransferase</keyword>
<name>A0A7Y0L936_9FIRM</name>
<dbReference type="Proteomes" id="UP000533476">
    <property type="component" value="Unassembled WGS sequence"/>
</dbReference>
<dbReference type="InterPro" id="IPR051083">
    <property type="entry name" value="GrpII_Intron_Splice-Mob/Def"/>
</dbReference>
<keyword evidence="2" id="KW-0808">Transferase</keyword>
<dbReference type="SUPFAM" id="SSF56672">
    <property type="entry name" value="DNA/RNA polymerases"/>
    <property type="match status" value="1"/>
</dbReference>
<evidence type="ECO:0000313" key="2">
    <source>
        <dbReference type="EMBL" id="NMP25207.1"/>
    </source>
</evidence>
<proteinExistence type="predicted"/>
<organism evidence="2 3">
    <name type="scientific">Sulfobacillus harzensis</name>
    <dbReference type="NCBI Taxonomy" id="2729629"/>
    <lineage>
        <taxon>Bacteria</taxon>
        <taxon>Bacillati</taxon>
        <taxon>Bacillota</taxon>
        <taxon>Clostridia</taxon>
        <taxon>Eubacteriales</taxon>
        <taxon>Clostridiales Family XVII. Incertae Sedis</taxon>
        <taxon>Sulfobacillus</taxon>
    </lineage>
</organism>
<feature type="domain" description="Reverse transcriptase" evidence="1">
    <location>
        <begin position="85"/>
        <end position="193"/>
    </location>
</feature>
<dbReference type="PANTHER" id="PTHR34047:SF8">
    <property type="entry name" value="PROTEIN YKFC"/>
    <property type="match status" value="1"/>
</dbReference>
<dbReference type="GO" id="GO:0003964">
    <property type="term" value="F:RNA-directed DNA polymerase activity"/>
    <property type="evidence" value="ECO:0007669"/>
    <property type="project" value="UniProtKB-KW"/>
</dbReference>
<dbReference type="AlphaFoldDB" id="A0A7Y0L936"/>
<accession>A0A7Y0L936</accession>
<comment type="caution">
    <text evidence="2">The sequence shown here is derived from an EMBL/GenBank/DDBJ whole genome shotgun (WGS) entry which is preliminary data.</text>
</comment>
<dbReference type="CDD" id="cd01651">
    <property type="entry name" value="RT_G2_intron"/>
    <property type="match status" value="1"/>
</dbReference>
<sequence>MLPDLTRITRKASADTTCRFTALAHYLNEEFLLDTWLRLNRRGSAGIDRQTMQDFDIQRETAIRDLVDRSRRHAYQAPPVRRVYIPKPGQPTKRRPLGIPTVADRLMQAAVARLLGAIYEADFLDSSYGFRPERSTHDALGAIETLVFKHPIHWVFEADIRGFFDHLNHQWLERMLQVRIGDPWILRLVGKWLRAPIDAEGAVPKGSRFGPGGGSLLLLD</sequence>
<gene>
    <name evidence="2" type="ORF">HIJ39_23225</name>
</gene>